<dbReference type="STRING" id="34475.A0A4Y9Z444"/>
<sequence>MRCLVFFVWAINVVHLFLVVDSAYIYTVNYHSDPPALDRQTWSGMGILLVSTISDLGQKGIFSYRVWRLSRKWYLCAIICSRDICVRSIHYDQNARTIASAGT</sequence>
<reference evidence="1 2" key="1">
    <citation type="submission" date="2019-01" db="EMBL/GenBank/DDBJ databases">
        <title>Genome sequencing of the rare red list fungi Fomitopsis rosea.</title>
        <authorList>
            <person name="Buettner E."/>
            <person name="Kellner H."/>
        </authorList>
    </citation>
    <scope>NUCLEOTIDE SEQUENCE [LARGE SCALE GENOMIC DNA]</scope>
    <source>
        <strain evidence="1 2">DSM 105464</strain>
    </source>
</reference>
<proteinExistence type="predicted"/>
<evidence type="ECO:0000313" key="2">
    <source>
        <dbReference type="Proteomes" id="UP000298390"/>
    </source>
</evidence>
<evidence type="ECO:0000313" key="1">
    <source>
        <dbReference type="EMBL" id="TFY69342.1"/>
    </source>
</evidence>
<gene>
    <name evidence="1" type="ORF">EVJ58_g471</name>
</gene>
<dbReference type="AlphaFoldDB" id="A0A4Y9Z444"/>
<name>A0A4Y9Z444_9APHY</name>
<protein>
    <submittedName>
        <fullName evidence="1">Uncharacterized protein</fullName>
    </submittedName>
</protein>
<organism evidence="1 2">
    <name type="scientific">Rhodofomes roseus</name>
    <dbReference type="NCBI Taxonomy" id="34475"/>
    <lineage>
        <taxon>Eukaryota</taxon>
        <taxon>Fungi</taxon>
        <taxon>Dikarya</taxon>
        <taxon>Basidiomycota</taxon>
        <taxon>Agaricomycotina</taxon>
        <taxon>Agaricomycetes</taxon>
        <taxon>Polyporales</taxon>
        <taxon>Rhodofomes</taxon>
    </lineage>
</organism>
<comment type="caution">
    <text evidence="1">The sequence shown here is derived from an EMBL/GenBank/DDBJ whole genome shotgun (WGS) entry which is preliminary data.</text>
</comment>
<dbReference type="EMBL" id="SEKV01000011">
    <property type="protein sequence ID" value="TFY69342.1"/>
    <property type="molecule type" value="Genomic_DNA"/>
</dbReference>
<accession>A0A4Y9Z444</accession>
<dbReference type="Proteomes" id="UP000298390">
    <property type="component" value="Unassembled WGS sequence"/>
</dbReference>